<comment type="caution">
    <text evidence="2">The sequence shown here is derived from an EMBL/GenBank/DDBJ whole genome shotgun (WGS) entry which is preliminary data.</text>
</comment>
<accession>A0A918JJZ1</accession>
<dbReference type="AlphaFoldDB" id="A0A918JJZ1"/>
<keyword evidence="1" id="KW-1133">Transmembrane helix</keyword>
<dbReference type="EMBL" id="BMYS01000006">
    <property type="protein sequence ID" value="GGW83923.1"/>
    <property type="molecule type" value="Genomic_DNA"/>
</dbReference>
<gene>
    <name evidence="2" type="ORF">GCM10011450_12570</name>
</gene>
<dbReference type="Proteomes" id="UP000608345">
    <property type="component" value="Unassembled WGS sequence"/>
</dbReference>
<sequence>MAVQGGVNGENQTVIKNRLWAIFIEFAESFLGFIMNAGFPFMSVQL</sequence>
<name>A0A918JJZ1_9BURK</name>
<feature type="transmembrane region" description="Helical" evidence="1">
    <location>
        <begin position="20"/>
        <end position="42"/>
    </location>
</feature>
<keyword evidence="1" id="KW-0812">Transmembrane</keyword>
<evidence type="ECO:0000313" key="2">
    <source>
        <dbReference type="EMBL" id="GGW83923.1"/>
    </source>
</evidence>
<keyword evidence="3" id="KW-1185">Reference proteome</keyword>
<proteinExistence type="predicted"/>
<organism evidence="2 3">
    <name type="scientific">Advenella faeciporci</name>
    <dbReference type="NCBI Taxonomy" id="797535"/>
    <lineage>
        <taxon>Bacteria</taxon>
        <taxon>Pseudomonadati</taxon>
        <taxon>Pseudomonadota</taxon>
        <taxon>Betaproteobacteria</taxon>
        <taxon>Burkholderiales</taxon>
        <taxon>Alcaligenaceae</taxon>
    </lineage>
</organism>
<protein>
    <submittedName>
        <fullName evidence="2">Uncharacterized protein</fullName>
    </submittedName>
</protein>
<evidence type="ECO:0000313" key="3">
    <source>
        <dbReference type="Proteomes" id="UP000608345"/>
    </source>
</evidence>
<evidence type="ECO:0000256" key="1">
    <source>
        <dbReference type="SAM" id="Phobius"/>
    </source>
</evidence>
<keyword evidence="1" id="KW-0472">Membrane</keyword>
<reference evidence="2" key="1">
    <citation type="journal article" date="2014" name="Int. J. Syst. Evol. Microbiol.">
        <title>Complete genome sequence of Corynebacterium casei LMG S-19264T (=DSM 44701T), isolated from a smear-ripened cheese.</title>
        <authorList>
            <consortium name="US DOE Joint Genome Institute (JGI-PGF)"/>
            <person name="Walter F."/>
            <person name="Albersmeier A."/>
            <person name="Kalinowski J."/>
            <person name="Ruckert C."/>
        </authorList>
    </citation>
    <scope>NUCLEOTIDE SEQUENCE</scope>
    <source>
        <strain evidence="2">KCTC 23732</strain>
    </source>
</reference>
<reference evidence="2" key="2">
    <citation type="submission" date="2020-09" db="EMBL/GenBank/DDBJ databases">
        <authorList>
            <person name="Sun Q."/>
            <person name="Kim S."/>
        </authorList>
    </citation>
    <scope>NUCLEOTIDE SEQUENCE</scope>
    <source>
        <strain evidence="2">KCTC 23732</strain>
    </source>
</reference>